<keyword evidence="9" id="KW-1185">Reference proteome</keyword>
<dbReference type="RefSeq" id="WP_158059782.1">
    <property type="nucleotide sequence ID" value="NZ_CP044427.1"/>
</dbReference>
<evidence type="ECO:0000256" key="3">
    <source>
        <dbReference type="ARBA" id="ARBA00022692"/>
    </source>
</evidence>
<feature type="transmembrane region" description="Helical" evidence="6">
    <location>
        <begin position="233"/>
        <end position="255"/>
    </location>
</feature>
<keyword evidence="3 6" id="KW-0812">Transmembrane</keyword>
<dbReference type="Proteomes" id="UP000326546">
    <property type="component" value="Chromosome"/>
</dbReference>
<evidence type="ECO:0000256" key="4">
    <source>
        <dbReference type="ARBA" id="ARBA00022989"/>
    </source>
</evidence>
<feature type="transmembrane region" description="Helical" evidence="6">
    <location>
        <begin position="261"/>
        <end position="282"/>
    </location>
</feature>
<dbReference type="AlphaFoldDB" id="A0A5J6V266"/>
<feature type="transmembrane region" description="Helical" evidence="6">
    <location>
        <begin position="20"/>
        <end position="38"/>
    </location>
</feature>
<accession>A0A5J6V266</accession>
<evidence type="ECO:0000259" key="7">
    <source>
        <dbReference type="Pfam" id="PF12698"/>
    </source>
</evidence>
<evidence type="ECO:0000256" key="5">
    <source>
        <dbReference type="ARBA" id="ARBA00023136"/>
    </source>
</evidence>
<feature type="transmembrane region" description="Helical" evidence="6">
    <location>
        <begin position="346"/>
        <end position="368"/>
    </location>
</feature>
<dbReference type="InterPro" id="IPR051449">
    <property type="entry name" value="ABC-2_transporter_component"/>
</dbReference>
<evidence type="ECO:0000313" key="8">
    <source>
        <dbReference type="EMBL" id="QFG67384.1"/>
    </source>
</evidence>
<dbReference type="InterPro" id="IPR013525">
    <property type="entry name" value="ABC2_TM"/>
</dbReference>
<evidence type="ECO:0000256" key="1">
    <source>
        <dbReference type="ARBA" id="ARBA00004651"/>
    </source>
</evidence>
<dbReference type="PANTHER" id="PTHR30294:SF38">
    <property type="entry name" value="TRANSPORT PERMEASE PROTEIN"/>
    <property type="match status" value="1"/>
</dbReference>
<keyword evidence="2" id="KW-1003">Cell membrane</keyword>
<keyword evidence="5 6" id="KW-0472">Membrane</keyword>
<dbReference type="PANTHER" id="PTHR30294">
    <property type="entry name" value="MEMBRANE COMPONENT OF ABC TRANSPORTER YHHJ-RELATED"/>
    <property type="match status" value="1"/>
</dbReference>
<keyword evidence="4 6" id="KW-1133">Transmembrane helix</keyword>
<protein>
    <submittedName>
        <fullName evidence="8">ABC transporter permease</fullName>
    </submittedName>
</protein>
<dbReference type="OrthoDB" id="4867262at2"/>
<name>A0A5J6V266_9MICO</name>
<evidence type="ECO:0000256" key="6">
    <source>
        <dbReference type="SAM" id="Phobius"/>
    </source>
</evidence>
<feature type="domain" description="ABC-2 type transporter transmembrane" evidence="7">
    <location>
        <begin position="187"/>
        <end position="364"/>
    </location>
</feature>
<comment type="subcellular location">
    <subcellularLocation>
        <location evidence="1">Cell membrane</location>
        <topology evidence="1">Multi-pass membrane protein</topology>
    </subcellularLocation>
</comment>
<dbReference type="GO" id="GO:0005886">
    <property type="term" value="C:plasma membrane"/>
    <property type="evidence" value="ECO:0007669"/>
    <property type="project" value="UniProtKB-SubCell"/>
</dbReference>
<reference evidence="8 9" key="1">
    <citation type="submission" date="2019-09" db="EMBL/GenBank/DDBJ databases">
        <title>Serinicoccus pratensis sp. nov., isolated from meadow soil.</title>
        <authorList>
            <person name="Zhang W."/>
        </authorList>
    </citation>
    <scope>NUCLEOTIDE SEQUENCE [LARGE SCALE GENOMIC DNA]</scope>
    <source>
        <strain evidence="8 9">W204</strain>
    </source>
</reference>
<evidence type="ECO:0000313" key="9">
    <source>
        <dbReference type="Proteomes" id="UP000326546"/>
    </source>
</evidence>
<dbReference type="KEGG" id="serw:FY030_00390"/>
<proteinExistence type="predicted"/>
<organism evidence="8 9">
    <name type="scientific">Ornithinimicrobium pratense</name>
    <dbReference type="NCBI Taxonomy" id="2593973"/>
    <lineage>
        <taxon>Bacteria</taxon>
        <taxon>Bacillati</taxon>
        <taxon>Actinomycetota</taxon>
        <taxon>Actinomycetes</taxon>
        <taxon>Micrococcales</taxon>
        <taxon>Ornithinimicrobiaceae</taxon>
        <taxon>Ornithinimicrobium</taxon>
    </lineage>
</organism>
<feature type="transmembrane region" description="Helical" evidence="6">
    <location>
        <begin position="183"/>
        <end position="203"/>
    </location>
</feature>
<evidence type="ECO:0000256" key="2">
    <source>
        <dbReference type="ARBA" id="ARBA00022475"/>
    </source>
</evidence>
<dbReference type="GO" id="GO:0140359">
    <property type="term" value="F:ABC-type transporter activity"/>
    <property type="evidence" value="ECO:0007669"/>
    <property type="project" value="InterPro"/>
</dbReference>
<dbReference type="EMBL" id="CP044427">
    <property type="protein sequence ID" value="QFG67384.1"/>
    <property type="molecule type" value="Genomic_DNA"/>
</dbReference>
<sequence length="376" mass="38803">MRVVLALAALELRRFLSDRFNLFFVLALPLILVAVLGLQSGQGPVGRVALGGEGPVAEDIGAQLGAVGMEVDRHPGRQGTVRSVGDGAADLGVVVGLEDPWQVELVSVGEPHPGVELMVRAAVDEVAVGAARVEALTRAGVDPDEAEQVAAGPPEREPVRVRVESDNALTEEFADVGRFEVGASAQMLLFVFLNTLGASSAMIQARRSGAVRRGLAAPVTAGQTVIGLALGRLVIALFQAGWIIGMSSLLFGVGWGSMSSVLVVVALFGLIAAGLAMVVGVVMDAEGPASGVTVGAGMILAAVGGCMVPLELFTDGLRRVAMFTPHAWAYEALAEIQRRDAGVLDVLPQLAVLAGMATVVLVAGSVLLRRSLVRAM</sequence>
<feature type="transmembrane region" description="Helical" evidence="6">
    <location>
        <begin position="289"/>
        <end position="310"/>
    </location>
</feature>
<dbReference type="Pfam" id="PF12698">
    <property type="entry name" value="ABC2_membrane_3"/>
    <property type="match status" value="1"/>
</dbReference>
<gene>
    <name evidence="8" type="ORF">FY030_00390</name>
</gene>